<evidence type="ECO:0000313" key="2">
    <source>
        <dbReference type="Proteomes" id="UP001314635"/>
    </source>
</evidence>
<dbReference type="EMBL" id="JAFCLK010000032">
    <property type="protein sequence ID" value="MBR1139730.1"/>
    <property type="molecule type" value="Genomic_DNA"/>
</dbReference>
<proteinExistence type="predicted"/>
<dbReference type="RefSeq" id="WP_172235721.1">
    <property type="nucleotide sequence ID" value="NZ_JABFDP010000003.1"/>
</dbReference>
<name>A0ABS5GEH2_9BRAD</name>
<organism evidence="1 2">
    <name type="scientific">Bradyrhizobium denitrificans</name>
    <dbReference type="NCBI Taxonomy" id="2734912"/>
    <lineage>
        <taxon>Bacteria</taxon>
        <taxon>Pseudomonadati</taxon>
        <taxon>Pseudomonadota</taxon>
        <taxon>Alphaproteobacteria</taxon>
        <taxon>Hyphomicrobiales</taxon>
        <taxon>Nitrobacteraceae</taxon>
        <taxon>Bradyrhizobium</taxon>
    </lineage>
</organism>
<comment type="caution">
    <text evidence="1">The sequence shown here is derived from an EMBL/GenBank/DDBJ whole genome shotgun (WGS) entry which is preliminary data.</text>
</comment>
<reference evidence="2" key="1">
    <citation type="journal article" date="2021" name="ISME J.">
        <title>Evolutionary origin and ecological implication of a unique nif island in free-living Bradyrhizobium lineages.</title>
        <authorList>
            <person name="Tao J."/>
        </authorList>
    </citation>
    <scope>NUCLEOTIDE SEQUENCE [LARGE SCALE GENOMIC DNA]</scope>
    <source>
        <strain evidence="2">SZCCT0094</strain>
    </source>
</reference>
<protein>
    <submittedName>
        <fullName evidence="1">Uncharacterized protein</fullName>
    </submittedName>
</protein>
<gene>
    <name evidence="1" type="ORF">JQ619_28635</name>
</gene>
<sequence length="76" mass="8168">MRKLVPLLLIAVSITNARAQDRGALRHACADDLRTLCSGVTPGGGRIKQCMIETFDRLSDGCRTALKDAKARQAGN</sequence>
<evidence type="ECO:0000313" key="1">
    <source>
        <dbReference type="EMBL" id="MBR1139730.1"/>
    </source>
</evidence>
<keyword evidence="2" id="KW-1185">Reference proteome</keyword>
<dbReference type="Proteomes" id="UP001314635">
    <property type="component" value="Unassembled WGS sequence"/>
</dbReference>
<accession>A0ABS5GEH2</accession>